<comment type="caution">
    <text evidence="10">The sequence shown here is derived from an EMBL/GenBank/DDBJ whole genome shotgun (WGS) entry which is preliminary data.</text>
</comment>
<feature type="transmembrane region" description="Helical" evidence="8">
    <location>
        <begin position="292"/>
        <end position="312"/>
    </location>
</feature>
<comment type="subcellular location">
    <subcellularLocation>
        <location evidence="1">Cell membrane</location>
        <topology evidence="1">Multi-pass membrane protein</topology>
    </subcellularLocation>
</comment>
<feature type="transmembrane region" description="Helical" evidence="8">
    <location>
        <begin position="351"/>
        <end position="370"/>
    </location>
</feature>
<evidence type="ECO:0000256" key="4">
    <source>
        <dbReference type="ARBA" id="ARBA00022679"/>
    </source>
</evidence>
<sequence length="512" mass="56245">MTAPTVQWTGQADPAEVTGHAVPRRAAGRGGGWWALLPTVVALGLGWWRLDARDLWNDELVTWHVTSLSVEQFRMLVGNIDLVHAGYYVIMSVLTTLTGDSTTALRLPSVLAIGLTAGLVTLIGRRLFDTPVGVLAGLVFALLPTVSRYAQEARSYALVTLAAVAATWLFLRAVDRPTRGRWWAYGVLLVLVGWLHFVALLVVPAHLFHLWRSVPGEEPRWRWAASTGIAGLFVLPVLILGSRQSGQISWVENDGDAVLRFVANLTGTTAALALVAALSVLAVAVAGPRWRATVLMLLIWAVLPPVAGYLTFSVVHLFLARYFLFTVPAWALLAAFAVCRTARLATRERLPAAWLAGALVLLPVLAWQTLPAQERVRSNEADGQPRYLDAVRYLGKQVKPGDGVAYNDGFGGSSDVARKATDYGLRDQLHPRDVFVAVPARQTGWLTARECREPLPCLGDTRRIWLVETGHLNDPLAGLPPAREALLRQRFLIRHVERFDRVRVVLLERKPA</sequence>
<dbReference type="PANTHER" id="PTHR33908:SF11">
    <property type="entry name" value="MEMBRANE PROTEIN"/>
    <property type="match status" value="1"/>
</dbReference>
<feature type="transmembrane region" description="Helical" evidence="8">
    <location>
        <begin position="104"/>
        <end position="124"/>
    </location>
</feature>
<evidence type="ECO:0000256" key="6">
    <source>
        <dbReference type="ARBA" id="ARBA00022989"/>
    </source>
</evidence>
<feature type="transmembrane region" description="Helical" evidence="8">
    <location>
        <begin position="33"/>
        <end position="50"/>
    </location>
</feature>
<dbReference type="InterPro" id="IPR050297">
    <property type="entry name" value="LipidA_mod_glycosyltrf_83"/>
</dbReference>
<proteinExistence type="predicted"/>
<evidence type="ECO:0000256" key="7">
    <source>
        <dbReference type="ARBA" id="ARBA00023136"/>
    </source>
</evidence>
<feature type="transmembrane region" description="Helical" evidence="8">
    <location>
        <begin position="130"/>
        <end position="146"/>
    </location>
</feature>
<keyword evidence="6 8" id="KW-1133">Transmembrane helix</keyword>
<accession>A0ABS2IXB2</accession>
<feature type="transmembrane region" description="Helical" evidence="8">
    <location>
        <begin position="153"/>
        <end position="171"/>
    </location>
</feature>
<evidence type="ECO:0000313" key="10">
    <source>
        <dbReference type="EMBL" id="MBM7078981.1"/>
    </source>
</evidence>
<organism evidence="10 11">
    <name type="scientific">Micromonospora humida</name>
    <dbReference type="NCBI Taxonomy" id="2809018"/>
    <lineage>
        <taxon>Bacteria</taxon>
        <taxon>Bacillati</taxon>
        <taxon>Actinomycetota</taxon>
        <taxon>Actinomycetes</taxon>
        <taxon>Micromonosporales</taxon>
        <taxon>Micromonosporaceae</taxon>
        <taxon>Micromonospora</taxon>
    </lineage>
</organism>
<keyword evidence="2" id="KW-1003">Cell membrane</keyword>
<dbReference type="Proteomes" id="UP001518872">
    <property type="component" value="Unassembled WGS sequence"/>
</dbReference>
<feature type="transmembrane region" description="Helical" evidence="8">
    <location>
        <begin position="261"/>
        <end position="285"/>
    </location>
</feature>
<keyword evidence="11" id="KW-1185">Reference proteome</keyword>
<evidence type="ECO:0000256" key="3">
    <source>
        <dbReference type="ARBA" id="ARBA00022676"/>
    </source>
</evidence>
<evidence type="ECO:0000256" key="2">
    <source>
        <dbReference type="ARBA" id="ARBA00022475"/>
    </source>
</evidence>
<evidence type="ECO:0000256" key="1">
    <source>
        <dbReference type="ARBA" id="ARBA00004651"/>
    </source>
</evidence>
<dbReference type="InterPro" id="IPR038731">
    <property type="entry name" value="RgtA/B/C-like"/>
</dbReference>
<keyword evidence="7 8" id="KW-0472">Membrane</keyword>
<evidence type="ECO:0000256" key="5">
    <source>
        <dbReference type="ARBA" id="ARBA00022692"/>
    </source>
</evidence>
<keyword evidence="4" id="KW-0808">Transferase</keyword>
<reference evidence="10 11" key="1">
    <citation type="submission" date="2021-02" db="EMBL/GenBank/DDBJ databases">
        <authorList>
            <person name="Ra J.-S."/>
        </authorList>
    </citation>
    <scope>NUCLEOTIDE SEQUENCE [LARGE SCALE GENOMIC DNA]</scope>
    <source>
        <strain evidence="10 11">MMS20-R1-14</strain>
    </source>
</reference>
<keyword evidence="5 8" id="KW-0812">Transmembrane</keyword>
<feature type="transmembrane region" description="Helical" evidence="8">
    <location>
        <begin position="318"/>
        <end position="339"/>
    </location>
</feature>
<dbReference type="Pfam" id="PF13231">
    <property type="entry name" value="PMT_2"/>
    <property type="match status" value="1"/>
</dbReference>
<evidence type="ECO:0000256" key="8">
    <source>
        <dbReference type="SAM" id="Phobius"/>
    </source>
</evidence>
<dbReference type="EMBL" id="JAFEUC010000011">
    <property type="protein sequence ID" value="MBM7078981.1"/>
    <property type="molecule type" value="Genomic_DNA"/>
</dbReference>
<dbReference type="PANTHER" id="PTHR33908">
    <property type="entry name" value="MANNOSYLTRANSFERASE YKCB-RELATED"/>
    <property type="match status" value="1"/>
</dbReference>
<protein>
    <submittedName>
        <fullName evidence="10">Glycosyltransferase family 39 protein</fullName>
    </submittedName>
</protein>
<feature type="transmembrane region" description="Helical" evidence="8">
    <location>
        <begin position="183"/>
        <end position="211"/>
    </location>
</feature>
<keyword evidence="3" id="KW-0328">Glycosyltransferase</keyword>
<name>A0ABS2IXB2_9ACTN</name>
<evidence type="ECO:0000313" key="11">
    <source>
        <dbReference type="Proteomes" id="UP001518872"/>
    </source>
</evidence>
<feature type="domain" description="Glycosyltransferase RgtA/B/C/D-like" evidence="9">
    <location>
        <begin position="90"/>
        <end position="238"/>
    </location>
</feature>
<evidence type="ECO:0000259" key="9">
    <source>
        <dbReference type="Pfam" id="PF13231"/>
    </source>
</evidence>
<dbReference type="RefSeq" id="WP_204926837.1">
    <property type="nucleotide sequence ID" value="NZ_JAFEUC010000011.1"/>
</dbReference>
<feature type="transmembrane region" description="Helical" evidence="8">
    <location>
        <begin position="223"/>
        <end position="241"/>
    </location>
</feature>
<gene>
    <name evidence="10" type="ORF">JQX11_21895</name>
</gene>